<dbReference type="Proteomes" id="UP000594263">
    <property type="component" value="Unplaced"/>
</dbReference>
<evidence type="ECO:0000313" key="2">
    <source>
        <dbReference type="EnsemblPlants" id="Kaladp0081s0169.1.v1.1"/>
    </source>
</evidence>
<dbReference type="CDD" id="cd04301">
    <property type="entry name" value="NAT_SF"/>
    <property type="match status" value="1"/>
</dbReference>
<dbReference type="GO" id="GO:0016747">
    <property type="term" value="F:acyltransferase activity, transferring groups other than amino-acyl groups"/>
    <property type="evidence" value="ECO:0007669"/>
    <property type="project" value="InterPro"/>
</dbReference>
<dbReference type="Gramene" id="Kaladp0081s0169.1.v1.1">
    <property type="protein sequence ID" value="Kaladp0081s0169.1.v1.1"/>
    <property type="gene ID" value="Kaladp0081s0169.v1.1"/>
</dbReference>
<accession>A0A7N1A2H2</accession>
<dbReference type="EnsemblPlants" id="Kaladp0081s0169.1.v1.1">
    <property type="protein sequence ID" value="Kaladp0081s0169.1.v1.1"/>
    <property type="gene ID" value="Kaladp0081s0169.v1.1"/>
</dbReference>
<dbReference type="OMA" id="HSHRYGY"/>
<dbReference type="PROSITE" id="PS51186">
    <property type="entry name" value="GNAT"/>
    <property type="match status" value="1"/>
</dbReference>
<dbReference type="InterPro" id="IPR016181">
    <property type="entry name" value="Acyl_CoA_acyltransferase"/>
</dbReference>
<dbReference type="SUPFAM" id="SSF55729">
    <property type="entry name" value="Acyl-CoA N-acyltransferases (Nat)"/>
    <property type="match status" value="1"/>
</dbReference>
<keyword evidence="3" id="KW-1185">Reference proteome</keyword>
<proteinExistence type="predicted"/>
<organism evidence="2 3">
    <name type="scientific">Kalanchoe fedtschenkoi</name>
    <name type="common">Lavender scallops</name>
    <name type="synonym">South American air plant</name>
    <dbReference type="NCBI Taxonomy" id="63787"/>
    <lineage>
        <taxon>Eukaryota</taxon>
        <taxon>Viridiplantae</taxon>
        <taxon>Streptophyta</taxon>
        <taxon>Embryophyta</taxon>
        <taxon>Tracheophyta</taxon>
        <taxon>Spermatophyta</taxon>
        <taxon>Magnoliopsida</taxon>
        <taxon>eudicotyledons</taxon>
        <taxon>Gunneridae</taxon>
        <taxon>Pentapetalae</taxon>
        <taxon>Saxifragales</taxon>
        <taxon>Crassulaceae</taxon>
        <taxon>Kalanchoe</taxon>
    </lineage>
</organism>
<dbReference type="InterPro" id="IPR000182">
    <property type="entry name" value="GNAT_dom"/>
</dbReference>
<sequence>NADAHKVKFAEREFYALKKRCSGQEGNSLKCFCLVAVKKEDKNIRRTVLKSIVGTLDLSIRQYFSGETYPGEIKRSTALFAAPKPFDAHKYAYISNVVVSKYARRQGIATNMIHLAADVASFTGMKMLFVHVNADNTPAQDLYRKCGLKFSFSASPQPSKDDKLLMYMEL</sequence>
<dbReference type="AlphaFoldDB" id="A0A7N1A2H2"/>
<dbReference type="PANTHER" id="PTHR47426:SF4">
    <property type="entry name" value="N-ACETYLTRANSFERASE DOMAIN-CONTAINING PROTEIN"/>
    <property type="match status" value="1"/>
</dbReference>
<evidence type="ECO:0000259" key="1">
    <source>
        <dbReference type="PROSITE" id="PS51186"/>
    </source>
</evidence>
<dbReference type="Pfam" id="PF00583">
    <property type="entry name" value="Acetyltransf_1"/>
    <property type="match status" value="1"/>
</dbReference>
<evidence type="ECO:0000313" key="3">
    <source>
        <dbReference type="Proteomes" id="UP000594263"/>
    </source>
</evidence>
<protein>
    <recommendedName>
        <fullName evidence="1">N-acetyltransferase domain-containing protein</fullName>
    </recommendedName>
</protein>
<dbReference type="Gene3D" id="3.40.630.30">
    <property type="match status" value="1"/>
</dbReference>
<feature type="domain" description="N-acetyltransferase" evidence="1">
    <location>
        <begin position="89"/>
        <end position="170"/>
    </location>
</feature>
<name>A0A7N1A2H2_KALFE</name>
<reference evidence="2" key="1">
    <citation type="submission" date="2021-01" db="UniProtKB">
        <authorList>
            <consortium name="EnsemblPlants"/>
        </authorList>
    </citation>
    <scope>IDENTIFICATION</scope>
</reference>
<dbReference type="PANTHER" id="PTHR47426">
    <property type="entry name" value="ACYL-COA N-ACYLTRANSFERASES (NAT) SUPERFAMILY PROTEIN"/>
    <property type="match status" value="1"/>
</dbReference>